<name>A0A165EYB4_9APHY</name>
<reference evidence="1 2" key="1">
    <citation type="journal article" date="2016" name="Mol. Biol. Evol.">
        <title>Comparative Genomics of Early-Diverging Mushroom-Forming Fungi Provides Insights into the Origins of Lignocellulose Decay Capabilities.</title>
        <authorList>
            <person name="Nagy L.G."/>
            <person name="Riley R."/>
            <person name="Tritt A."/>
            <person name="Adam C."/>
            <person name="Daum C."/>
            <person name="Floudas D."/>
            <person name="Sun H."/>
            <person name="Yadav J.S."/>
            <person name="Pangilinan J."/>
            <person name="Larsson K.H."/>
            <person name="Matsuura K."/>
            <person name="Barry K."/>
            <person name="Labutti K."/>
            <person name="Kuo R."/>
            <person name="Ohm R.A."/>
            <person name="Bhattacharya S.S."/>
            <person name="Shirouzu T."/>
            <person name="Yoshinaga Y."/>
            <person name="Martin F.M."/>
            <person name="Grigoriev I.V."/>
            <person name="Hibbett D.S."/>
        </authorList>
    </citation>
    <scope>NUCLEOTIDE SEQUENCE [LARGE SCALE GENOMIC DNA]</scope>
    <source>
        <strain evidence="1 2">93-53</strain>
    </source>
</reference>
<feature type="non-terminal residue" evidence="1">
    <location>
        <position position="167"/>
    </location>
</feature>
<dbReference type="GeneID" id="63820206"/>
<feature type="non-terminal residue" evidence="1">
    <location>
        <position position="1"/>
    </location>
</feature>
<proteinExistence type="predicted"/>
<dbReference type="STRING" id="1314785.A0A165EYB4"/>
<dbReference type="InParanoid" id="A0A165EYB4"/>
<dbReference type="AlphaFoldDB" id="A0A165EYB4"/>
<dbReference type="Gene3D" id="1.10.340.70">
    <property type="match status" value="1"/>
</dbReference>
<protein>
    <submittedName>
        <fullName evidence="1">Uncharacterized protein</fullName>
    </submittedName>
</protein>
<accession>A0A165EYB4</accession>
<organism evidence="1 2">
    <name type="scientific">Laetiporus sulphureus 93-53</name>
    <dbReference type="NCBI Taxonomy" id="1314785"/>
    <lineage>
        <taxon>Eukaryota</taxon>
        <taxon>Fungi</taxon>
        <taxon>Dikarya</taxon>
        <taxon>Basidiomycota</taxon>
        <taxon>Agaricomycotina</taxon>
        <taxon>Agaricomycetes</taxon>
        <taxon>Polyporales</taxon>
        <taxon>Laetiporus</taxon>
    </lineage>
</organism>
<sequence>SFLQNMDDISYIGNEFMVRKRAQTTTNIFSLEGVSSPLPITHYRAATSHVVARMQDSRYFYYCQSSIVDVQNLPHQHRVYDDDGEVYFREIQQYLEFGEMPPRVHDDPSASRTFIRRAAGFVIHDGRLWKIHRKALPRLVIADNSRRLDLLKQAHDDCGHRGRDPTY</sequence>
<dbReference type="Proteomes" id="UP000076871">
    <property type="component" value="Unassembled WGS sequence"/>
</dbReference>
<dbReference type="RefSeq" id="XP_040765714.1">
    <property type="nucleotide sequence ID" value="XM_040903175.1"/>
</dbReference>
<dbReference type="EMBL" id="KV427617">
    <property type="protein sequence ID" value="KZT07974.1"/>
    <property type="molecule type" value="Genomic_DNA"/>
</dbReference>
<gene>
    <name evidence="1" type="ORF">LAESUDRAFT_612229</name>
</gene>
<keyword evidence="2" id="KW-1185">Reference proteome</keyword>
<evidence type="ECO:0000313" key="2">
    <source>
        <dbReference type="Proteomes" id="UP000076871"/>
    </source>
</evidence>
<evidence type="ECO:0000313" key="1">
    <source>
        <dbReference type="EMBL" id="KZT07974.1"/>
    </source>
</evidence>
<dbReference type="OrthoDB" id="2772835at2759"/>